<keyword evidence="2" id="KW-0808">Transferase</keyword>
<dbReference type="InterPro" id="IPR016181">
    <property type="entry name" value="Acyl_CoA_acyltransferase"/>
</dbReference>
<dbReference type="EMBL" id="LT907978">
    <property type="protein sequence ID" value="SOB71055.1"/>
    <property type="molecule type" value="Genomic_DNA"/>
</dbReference>
<name>A0A285PSN4_9FIRM</name>
<dbReference type="PROSITE" id="PS51186">
    <property type="entry name" value="GNAT"/>
    <property type="match status" value="1"/>
</dbReference>
<keyword evidence="3" id="KW-1185">Reference proteome</keyword>
<evidence type="ECO:0000313" key="3">
    <source>
        <dbReference type="Proteomes" id="UP000217549"/>
    </source>
</evidence>
<dbReference type="InterPro" id="IPR051531">
    <property type="entry name" value="N-acetyltransferase"/>
</dbReference>
<dbReference type="AlphaFoldDB" id="A0A285PSN4"/>
<keyword evidence="2" id="KW-0012">Acyltransferase</keyword>
<dbReference type="SUPFAM" id="SSF55729">
    <property type="entry name" value="Acyl-CoA N-acyltransferases (Nat)"/>
    <property type="match status" value="1"/>
</dbReference>
<dbReference type="GO" id="GO:0016747">
    <property type="term" value="F:acyltransferase activity, transferring groups other than amino-acyl groups"/>
    <property type="evidence" value="ECO:0007669"/>
    <property type="project" value="InterPro"/>
</dbReference>
<gene>
    <name evidence="2" type="ORF">EHLA_0290</name>
</gene>
<proteinExistence type="predicted"/>
<evidence type="ECO:0000259" key="1">
    <source>
        <dbReference type="PROSITE" id="PS51186"/>
    </source>
</evidence>
<dbReference type="RefSeq" id="WP_096239040.1">
    <property type="nucleotide sequence ID" value="NZ_LT907978.1"/>
</dbReference>
<dbReference type="Proteomes" id="UP000217549">
    <property type="component" value="Chromosome I"/>
</dbReference>
<dbReference type="Gene3D" id="3.40.630.30">
    <property type="match status" value="1"/>
</dbReference>
<dbReference type="KEGG" id="ehl:EHLA_0290"/>
<reference evidence="3" key="1">
    <citation type="submission" date="2017-09" db="EMBL/GenBank/DDBJ databases">
        <authorList>
            <person name="Shetty A S."/>
        </authorList>
    </citation>
    <scope>NUCLEOTIDE SEQUENCE [LARGE SCALE GENOMIC DNA]</scope>
</reference>
<sequence>MFNFFIIMDENLGNTIARHFSSEYLNYTINFIISKEFPSFSDFPDFSLVLCDLDQNIELAKKYNLPAIAFSHENNKQETLMGTPWMILDADALSPFFLREVYCRHHHIPLMITTTSRCTIRELTVKQLPELLLLQKENKNNPSGCFFPQNCCTTVAAETFLLDYIKNQYSFYGYGIYGIFKKTDDTFLGIAGFSPLENTEDYYVEIGYSILKEWQRQGFASEVLPALLHFEKEYLYFTEVITRIEKENIASIRLAKKNLLRIIMI</sequence>
<dbReference type="PANTHER" id="PTHR43792">
    <property type="entry name" value="GNAT FAMILY, PUTATIVE (AFU_ORTHOLOGUE AFUA_3G00765)-RELATED-RELATED"/>
    <property type="match status" value="1"/>
</dbReference>
<feature type="domain" description="N-acetyltransferase" evidence="1">
    <location>
        <begin position="118"/>
        <end position="265"/>
    </location>
</feature>
<dbReference type="PANTHER" id="PTHR43792:SF1">
    <property type="entry name" value="N-ACETYLTRANSFERASE DOMAIN-CONTAINING PROTEIN"/>
    <property type="match status" value="1"/>
</dbReference>
<protein>
    <submittedName>
        <fullName evidence="2">Gcn5-related N-acetyltransferase (GNAT) domain profile</fullName>
        <ecNumber evidence="2">2.3.1.-</ecNumber>
    </submittedName>
</protein>
<dbReference type="EC" id="2.3.1.-" evidence="2"/>
<dbReference type="Pfam" id="PF13302">
    <property type="entry name" value="Acetyltransf_3"/>
    <property type="match status" value="1"/>
</dbReference>
<evidence type="ECO:0000313" key="2">
    <source>
        <dbReference type="EMBL" id="SOB71055.1"/>
    </source>
</evidence>
<organism evidence="2 3">
    <name type="scientific">Anaerobutyricum hallii</name>
    <dbReference type="NCBI Taxonomy" id="39488"/>
    <lineage>
        <taxon>Bacteria</taxon>
        <taxon>Bacillati</taxon>
        <taxon>Bacillota</taxon>
        <taxon>Clostridia</taxon>
        <taxon>Lachnospirales</taxon>
        <taxon>Lachnospiraceae</taxon>
        <taxon>Anaerobutyricum</taxon>
    </lineage>
</organism>
<dbReference type="InterPro" id="IPR000182">
    <property type="entry name" value="GNAT_dom"/>
</dbReference>
<accession>A0A285PSN4</accession>